<keyword evidence="2" id="KW-1003">Cell membrane</keyword>
<protein>
    <submittedName>
        <fullName evidence="9">MFS transporter</fullName>
    </submittedName>
</protein>
<comment type="caution">
    <text evidence="9">The sequence shown here is derived from an EMBL/GenBank/DDBJ whole genome shotgun (WGS) entry which is preliminary data.</text>
</comment>
<evidence type="ECO:0000256" key="2">
    <source>
        <dbReference type="ARBA" id="ARBA00022475"/>
    </source>
</evidence>
<dbReference type="Gene3D" id="1.20.1250.20">
    <property type="entry name" value="MFS general substrate transporter like domains"/>
    <property type="match status" value="1"/>
</dbReference>
<feature type="transmembrane region" description="Helical" evidence="7">
    <location>
        <begin position="262"/>
        <end position="282"/>
    </location>
</feature>
<dbReference type="RefSeq" id="WP_208240269.1">
    <property type="nucleotide sequence ID" value="NZ_JAGEPF010000007.1"/>
</dbReference>
<keyword evidence="5 7" id="KW-0472">Membrane</keyword>
<dbReference type="EMBL" id="JAGEPF010000007">
    <property type="protein sequence ID" value="MBO2458321.1"/>
    <property type="molecule type" value="Genomic_DNA"/>
</dbReference>
<dbReference type="InterPro" id="IPR020846">
    <property type="entry name" value="MFS_dom"/>
</dbReference>
<feature type="transmembrane region" description="Helical" evidence="7">
    <location>
        <begin position="380"/>
        <end position="402"/>
    </location>
</feature>
<evidence type="ECO:0000256" key="1">
    <source>
        <dbReference type="ARBA" id="ARBA00004651"/>
    </source>
</evidence>
<accession>A0ABS3RNM9</accession>
<dbReference type="SUPFAM" id="SSF103473">
    <property type="entry name" value="MFS general substrate transporter"/>
    <property type="match status" value="1"/>
</dbReference>
<keyword evidence="3 7" id="KW-0812">Transmembrane</keyword>
<dbReference type="InterPro" id="IPR011701">
    <property type="entry name" value="MFS"/>
</dbReference>
<feature type="transmembrane region" description="Helical" evidence="7">
    <location>
        <begin position="23"/>
        <end position="45"/>
    </location>
</feature>
<keyword evidence="4 7" id="KW-1133">Transmembrane helix</keyword>
<feature type="transmembrane region" description="Helical" evidence="7">
    <location>
        <begin position="314"/>
        <end position="339"/>
    </location>
</feature>
<feature type="transmembrane region" description="Helical" evidence="7">
    <location>
        <begin position="289"/>
        <end position="308"/>
    </location>
</feature>
<feature type="domain" description="Major facilitator superfamily (MFS) profile" evidence="8">
    <location>
        <begin position="21"/>
        <end position="405"/>
    </location>
</feature>
<evidence type="ECO:0000256" key="6">
    <source>
        <dbReference type="SAM" id="MobiDB-lite"/>
    </source>
</evidence>
<dbReference type="Pfam" id="PF07690">
    <property type="entry name" value="MFS_1"/>
    <property type="match status" value="1"/>
</dbReference>
<comment type="subcellular location">
    <subcellularLocation>
        <location evidence="1">Cell membrane</location>
        <topology evidence="1">Multi-pass membrane protein</topology>
    </subcellularLocation>
</comment>
<evidence type="ECO:0000259" key="8">
    <source>
        <dbReference type="PROSITE" id="PS50850"/>
    </source>
</evidence>
<evidence type="ECO:0000313" key="10">
    <source>
        <dbReference type="Proteomes" id="UP000680206"/>
    </source>
</evidence>
<evidence type="ECO:0000256" key="4">
    <source>
        <dbReference type="ARBA" id="ARBA00022989"/>
    </source>
</evidence>
<dbReference type="PROSITE" id="PS50850">
    <property type="entry name" value="MFS"/>
    <property type="match status" value="1"/>
</dbReference>
<feature type="transmembrane region" description="Helical" evidence="7">
    <location>
        <begin position="172"/>
        <end position="198"/>
    </location>
</feature>
<dbReference type="InterPro" id="IPR036259">
    <property type="entry name" value="MFS_trans_sf"/>
</dbReference>
<keyword evidence="10" id="KW-1185">Reference proteome</keyword>
<feature type="transmembrane region" description="Helical" evidence="7">
    <location>
        <begin position="57"/>
        <end position="75"/>
    </location>
</feature>
<organism evidence="9 10">
    <name type="scientific">Actinomadura violacea</name>
    <dbReference type="NCBI Taxonomy" id="2819934"/>
    <lineage>
        <taxon>Bacteria</taxon>
        <taxon>Bacillati</taxon>
        <taxon>Actinomycetota</taxon>
        <taxon>Actinomycetes</taxon>
        <taxon>Streptosporangiales</taxon>
        <taxon>Thermomonosporaceae</taxon>
        <taxon>Actinomadura</taxon>
    </lineage>
</organism>
<feature type="transmembrane region" description="Helical" evidence="7">
    <location>
        <begin position="351"/>
        <end position="374"/>
    </location>
</feature>
<evidence type="ECO:0000256" key="3">
    <source>
        <dbReference type="ARBA" id="ARBA00022692"/>
    </source>
</evidence>
<sequence length="444" mass="45635">MSRAGEREPADGVTPLRGNTDFLLLWIGAGLSLLGARVVSLAYPLLVYAQTHSPGRAGLVGFAALAPYAVVQLPAGVLVDRWDRRTVMIACDAGRVLALGALVCALLLDRPAFALLMAVAFAEGSLTVTYRLAERAAVRNVVEPGQLPAALSRNEAREQAAGLLGRPCGPALFGLAVWAPFVFTVVGQALGLLTLLLIRKPFQRPRAPAGPRRMRADLAAGLAWVWREPLMRAASGLIAGSNLLFQALNLTLVITIGKGADLTVIVAVSAVGGMLGALSAPWFRRRASLRTVIIVANAVWAVLMPLVALTRDPVALALLFAGMGFAGAVWNVAVVVYQLRVTPDELQGRINGVVGLVAFGPTALGSLLAGYLLGEFGPAGTVYALSAAMAVLALAAVASPAVRAAGPAADRPGREERPPEPAGAAASGTTPGGAAPGGAARDAS</sequence>
<evidence type="ECO:0000256" key="7">
    <source>
        <dbReference type="SAM" id="Phobius"/>
    </source>
</evidence>
<proteinExistence type="predicted"/>
<dbReference type="PANTHER" id="PTHR23513">
    <property type="entry name" value="INTEGRAL MEMBRANE EFFLUX PROTEIN-RELATED"/>
    <property type="match status" value="1"/>
</dbReference>
<reference evidence="9 10" key="1">
    <citation type="submission" date="2021-03" db="EMBL/GenBank/DDBJ databases">
        <title>Actinomadura violae sp. nov., isolated from lichen in Thailand.</title>
        <authorList>
            <person name="Kanchanasin P."/>
            <person name="Saeng-In P."/>
            <person name="Phongsopitanun W."/>
            <person name="Yuki M."/>
            <person name="Kudo T."/>
            <person name="Ohkuma M."/>
            <person name="Tanasupawat S."/>
        </authorList>
    </citation>
    <scope>NUCLEOTIDE SEQUENCE [LARGE SCALE GENOMIC DNA]</scope>
    <source>
        <strain evidence="9 10">LCR2-06</strain>
    </source>
</reference>
<evidence type="ECO:0000256" key="5">
    <source>
        <dbReference type="ARBA" id="ARBA00023136"/>
    </source>
</evidence>
<dbReference type="PANTHER" id="PTHR23513:SF6">
    <property type="entry name" value="MAJOR FACILITATOR SUPERFAMILY ASSOCIATED DOMAIN-CONTAINING PROTEIN"/>
    <property type="match status" value="1"/>
</dbReference>
<evidence type="ECO:0000313" key="9">
    <source>
        <dbReference type="EMBL" id="MBO2458321.1"/>
    </source>
</evidence>
<dbReference type="CDD" id="cd06173">
    <property type="entry name" value="MFS_MefA_like"/>
    <property type="match status" value="1"/>
</dbReference>
<feature type="region of interest" description="Disordered" evidence="6">
    <location>
        <begin position="403"/>
        <end position="444"/>
    </location>
</feature>
<feature type="transmembrane region" description="Helical" evidence="7">
    <location>
        <begin position="237"/>
        <end position="256"/>
    </location>
</feature>
<gene>
    <name evidence="9" type="ORF">J4709_12160</name>
</gene>
<dbReference type="Proteomes" id="UP000680206">
    <property type="component" value="Unassembled WGS sequence"/>
</dbReference>
<name>A0ABS3RNM9_9ACTN</name>